<dbReference type="Pfam" id="PF13837">
    <property type="entry name" value="Myb_DNA-bind_4"/>
    <property type="match status" value="1"/>
</dbReference>
<reference evidence="4" key="1">
    <citation type="submission" date="2025-08" db="UniProtKB">
        <authorList>
            <consortium name="RefSeq"/>
        </authorList>
    </citation>
    <scope>IDENTIFICATION</scope>
</reference>
<dbReference type="GO" id="GO:0045893">
    <property type="term" value="P:positive regulation of DNA-templated transcription"/>
    <property type="evidence" value="ECO:0007669"/>
    <property type="project" value="TreeGrafter"/>
</dbReference>
<feature type="compositionally biased region" description="Acidic residues" evidence="1">
    <location>
        <begin position="271"/>
        <end position="282"/>
    </location>
</feature>
<feature type="compositionally biased region" description="Polar residues" evidence="1">
    <location>
        <begin position="315"/>
        <end position="326"/>
    </location>
</feature>
<sequence length="380" mass="44135">MPSRTSGASASAKEVAQDSRKVIIGPRSKRIAQNNRNRSLGGEKKPIGAQAQRTFPPKSEYEKFYETVFLAEDSQADEVTTERRKAEPRLKRPLHALLGNEEEQPPAPRVSKTTELQKSAEPVVRTHITKKQVKEKFEDFYTKTDRHVWKKDAERMLLQVWAQHIKDFRGEAKNILIYRQMAKEMSQFGPSHTEVKTKMDNMSRKYRIEAERVRESGVPSKWEYFHRLQALLIGTKAVNVFEDIMIDDPEQALFSNGESENEEMASMNDDSMAEDLRDEPEIQLDTKEKRKRARSPSPIIPDMPEEEEDEPLEQRSPSPISKYRTQTKIAISHSERILQIEEEKLIIEREKLQVMKEALLELNSFHKDIVHFLNHKNQSN</sequence>
<protein>
    <submittedName>
        <fullName evidence="4">Uncharacterized protein vers</fullName>
    </submittedName>
</protein>
<dbReference type="PANTHER" id="PTHR22666">
    <property type="entry name" value="MYB_SANT-LIKE DNA-BINDING DOMAIN-CONTAINING PROTEIN 1"/>
    <property type="match status" value="1"/>
</dbReference>
<dbReference type="GeneID" id="118877362"/>
<feature type="region of interest" description="Disordered" evidence="1">
    <location>
        <begin position="97"/>
        <end position="120"/>
    </location>
</feature>
<dbReference type="InterPro" id="IPR044822">
    <property type="entry name" value="Myb_DNA-bind_4"/>
</dbReference>
<dbReference type="RefSeq" id="XP_036671748.3">
    <property type="nucleotide sequence ID" value="XM_036815853.3"/>
</dbReference>
<dbReference type="PANTHER" id="PTHR22666:SF3">
    <property type="entry name" value="MYB_SANT-LIKE DNA-BINDING DOMAIN-CONTAINING PROTEIN 1"/>
    <property type="match status" value="1"/>
</dbReference>
<evidence type="ECO:0000256" key="1">
    <source>
        <dbReference type="SAM" id="MobiDB-lite"/>
    </source>
</evidence>
<feature type="region of interest" description="Disordered" evidence="1">
    <location>
        <begin position="257"/>
        <end position="326"/>
    </location>
</feature>
<dbReference type="Proteomes" id="UP001652628">
    <property type="component" value="Chromosome 3"/>
</dbReference>
<feature type="region of interest" description="Disordered" evidence="1">
    <location>
        <begin position="1"/>
        <end position="56"/>
    </location>
</feature>
<evidence type="ECO:0000259" key="2">
    <source>
        <dbReference type="Pfam" id="PF13837"/>
    </source>
</evidence>
<name>A0AB40A511_DROSZ</name>
<accession>A0AB40A511</accession>
<dbReference type="InterPro" id="IPR026095">
    <property type="entry name" value="Myb/SANT-like_DNA-bd_dom_prot"/>
</dbReference>
<proteinExistence type="predicted"/>
<keyword evidence="3" id="KW-1185">Reference proteome</keyword>
<dbReference type="AlphaFoldDB" id="A0AB40A511"/>
<dbReference type="GO" id="GO:0016604">
    <property type="term" value="C:nuclear body"/>
    <property type="evidence" value="ECO:0007669"/>
    <property type="project" value="TreeGrafter"/>
</dbReference>
<gene>
    <name evidence="4" type="primary">vers</name>
</gene>
<organism evidence="3 4">
    <name type="scientific">Drosophila suzukii</name>
    <name type="common">Spotted-wing drosophila fruit fly</name>
    <dbReference type="NCBI Taxonomy" id="28584"/>
    <lineage>
        <taxon>Eukaryota</taxon>
        <taxon>Metazoa</taxon>
        <taxon>Ecdysozoa</taxon>
        <taxon>Arthropoda</taxon>
        <taxon>Hexapoda</taxon>
        <taxon>Insecta</taxon>
        <taxon>Pterygota</taxon>
        <taxon>Neoptera</taxon>
        <taxon>Endopterygota</taxon>
        <taxon>Diptera</taxon>
        <taxon>Brachycera</taxon>
        <taxon>Muscomorpha</taxon>
        <taxon>Ephydroidea</taxon>
        <taxon>Drosophilidae</taxon>
        <taxon>Drosophila</taxon>
        <taxon>Sophophora</taxon>
    </lineage>
</organism>
<evidence type="ECO:0000313" key="4">
    <source>
        <dbReference type="RefSeq" id="XP_036671748.3"/>
    </source>
</evidence>
<feature type="domain" description="Myb/SANT-like DNA-binding" evidence="2">
    <location>
        <begin position="146"/>
        <end position="231"/>
    </location>
</feature>
<evidence type="ECO:0000313" key="3">
    <source>
        <dbReference type="Proteomes" id="UP001652628"/>
    </source>
</evidence>